<keyword evidence="5 8" id="KW-0067">ATP-binding</keyword>
<keyword evidence="16" id="KW-1185">Reference proteome</keyword>
<dbReference type="InterPro" id="IPR027417">
    <property type="entry name" value="P-loop_NTPase"/>
</dbReference>
<dbReference type="AlphaFoldDB" id="A0A099UHK4"/>
<dbReference type="PANTHER" id="PTHR30050:SF2">
    <property type="entry name" value="CHROMOSOMAL REPLICATION INITIATOR PROTEIN DNAA"/>
    <property type="match status" value="1"/>
</dbReference>
<dbReference type="GO" id="GO:0005524">
    <property type="term" value="F:ATP binding"/>
    <property type="evidence" value="ECO:0007669"/>
    <property type="project" value="UniProtKB-UniRule"/>
</dbReference>
<evidence type="ECO:0000256" key="6">
    <source>
        <dbReference type="ARBA" id="ARBA00023121"/>
    </source>
</evidence>
<protein>
    <recommendedName>
        <fullName evidence="8 9">Chromosomal replication initiator protein DnaA</fullName>
    </recommendedName>
</protein>
<dbReference type="InterPro" id="IPR010921">
    <property type="entry name" value="Trp_repressor/repl_initiator"/>
</dbReference>
<dbReference type="Gene3D" id="3.30.300.180">
    <property type="match status" value="1"/>
</dbReference>
<dbReference type="RefSeq" id="WP_034326356.1">
    <property type="nucleotide sequence ID" value="NZ_CAJTQN010000001.1"/>
</dbReference>
<dbReference type="STRING" id="76936.BN2458_PEG2107"/>
<dbReference type="InterPro" id="IPR013317">
    <property type="entry name" value="DnaA_dom"/>
</dbReference>
<feature type="binding site" evidence="8">
    <location>
        <position position="151"/>
    </location>
    <ligand>
        <name>ATP</name>
        <dbReference type="ChEBI" id="CHEBI:30616"/>
    </ligand>
</feature>
<keyword evidence="3 8" id="KW-0235">DNA replication</keyword>
<keyword evidence="4 8" id="KW-0547">Nucleotide-binding</keyword>
<evidence type="ECO:0000313" key="17">
    <source>
        <dbReference type="Proteomes" id="UP000064525"/>
    </source>
</evidence>
<evidence type="ECO:0000256" key="7">
    <source>
        <dbReference type="ARBA" id="ARBA00023125"/>
    </source>
</evidence>
<dbReference type="Proteomes" id="UP000029925">
    <property type="component" value="Unassembled WGS sequence"/>
</dbReference>
<dbReference type="GO" id="GO:0006275">
    <property type="term" value="P:regulation of DNA replication"/>
    <property type="evidence" value="ECO:0007669"/>
    <property type="project" value="UniProtKB-UniRule"/>
</dbReference>
<feature type="binding site" evidence="8">
    <location>
        <position position="150"/>
    </location>
    <ligand>
        <name>ATP</name>
        <dbReference type="ChEBI" id="CHEBI:30616"/>
    </ligand>
</feature>
<gene>
    <name evidence="8 15" type="primary">dnaA</name>
    <name evidence="14" type="ORF">BN2458_PEG2107</name>
    <name evidence="15" type="ORF">LS75_004245</name>
</gene>
<comment type="domain">
    <text evidence="8">Domain I is involved in oligomerization and binding regulators, domain II is flexibile and of varying length in different bacteria, domain III forms the AAA+ region, while domain IV binds dsDNA.</text>
</comment>
<evidence type="ECO:0000259" key="13">
    <source>
        <dbReference type="SMART" id="SM00760"/>
    </source>
</evidence>
<dbReference type="Gene3D" id="1.10.1750.10">
    <property type="match status" value="1"/>
</dbReference>
<dbReference type="FunFam" id="3.40.50.300:FF:000668">
    <property type="entry name" value="Chromosomal replication initiator protein DnaA"/>
    <property type="match status" value="1"/>
</dbReference>
<dbReference type="InterPro" id="IPR024633">
    <property type="entry name" value="DnaA_N_dom"/>
</dbReference>
<evidence type="ECO:0000256" key="5">
    <source>
        <dbReference type="ARBA" id="ARBA00022840"/>
    </source>
</evidence>
<name>A0A099UHK4_9HELI</name>
<dbReference type="InterPro" id="IPR003593">
    <property type="entry name" value="AAA+_ATPase"/>
</dbReference>
<evidence type="ECO:0000313" key="16">
    <source>
        <dbReference type="Proteomes" id="UP000029925"/>
    </source>
</evidence>
<dbReference type="KEGG" id="hty:BN2458_PEG2107"/>
<keyword evidence="6 8" id="KW-0446">Lipid-binding</keyword>
<comment type="function">
    <text evidence="8 10">Plays an essential role in the initiation and regulation of chromosomal replication. ATP-DnaA binds to the origin of replication (oriC) to initiate formation of the DNA replication initiation complex once per cell cycle. Binds the DnaA box (a 9 base pair repeat at the origin) and separates the double-stranded (ds)DNA. Forms a right-handed helical filament on oriC DNA; dsDNA binds to the exterior of the filament while single-stranded (ss)DNA is stabiized in the filament's interior. The ATP-DnaA-oriC complex binds and stabilizes one strand of the AT-rich DNA unwinding element (DUE), permitting loading of DNA polymerase. After initiation quickly degrades to an ADP-DnaA complex that is not apt for DNA replication. Binds acidic phospholipids.</text>
</comment>
<reference evidence="14" key="2">
    <citation type="submission" date="2015-11" db="EMBL/GenBank/DDBJ databases">
        <authorList>
            <person name="Zhang Y."/>
            <person name="Guo Z."/>
        </authorList>
    </citation>
    <scope>NUCLEOTIDE SEQUENCE</scope>
    <source>
        <strain evidence="14">1</strain>
    </source>
</reference>
<keyword evidence="2 8" id="KW-0963">Cytoplasm</keyword>
<dbReference type="GO" id="GO:0003688">
    <property type="term" value="F:DNA replication origin binding"/>
    <property type="evidence" value="ECO:0007669"/>
    <property type="project" value="UniProtKB-UniRule"/>
</dbReference>
<comment type="caution">
    <text evidence="8">Lacks conserved residue(s) required for the propagation of feature annotation.</text>
</comment>
<dbReference type="Pfam" id="PF08299">
    <property type="entry name" value="Bac_DnaA_C"/>
    <property type="match status" value="1"/>
</dbReference>
<comment type="subunit">
    <text evidence="8">Oligomerizes as a right-handed, spiral filament on DNA at oriC.</text>
</comment>
<comment type="similarity">
    <text evidence="1 8 11">Belongs to the DnaA family.</text>
</comment>
<feature type="domain" description="AAA+ ATPase" evidence="12">
    <location>
        <begin position="137"/>
        <end position="267"/>
    </location>
</feature>
<dbReference type="Gene3D" id="3.40.50.300">
    <property type="entry name" value="P-loop containing nucleotide triphosphate hydrolases"/>
    <property type="match status" value="1"/>
</dbReference>
<evidence type="ECO:0000256" key="11">
    <source>
        <dbReference type="RuleBase" id="RU004227"/>
    </source>
</evidence>
<dbReference type="GO" id="GO:0005886">
    <property type="term" value="C:plasma membrane"/>
    <property type="evidence" value="ECO:0007669"/>
    <property type="project" value="TreeGrafter"/>
</dbReference>
<evidence type="ECO:0000256" key="3">
    <source>
        <dbReference type="ARBA" id="ARBA00022705"/>
    </source>
</evidence>
<dbReference type="Pfam" id="PF11638">
    <property type="entry name" value="DnaA_N"/>
    <property type="match status" value="1"/>
</dbReference>
<dbReference type="Gene3D" id="1.10.8.60">
    <property type="match status" value="1"/>
</dbReference>
<dbReference type="PROSITE" id="PS01008">
    <property type="entry name" value="DNAA"/>
    <property type="match status" value="1"/>
</dbReference>
<dbReference type="CDD" id="cd00009">
    <property type="entry name" value="AAA"/>
    <property type="match status" value="1"/>
</dbReference>
<dbReference type="EMBL" id="LN907858">
    <property type="protein sequence ID" value="CUU40990.1"/>
    <property type="molecule type" value="Genomic_DNA"/>
</dbReference>
<dbReference type="SMART" id="SM00760">
    <property type="entry name" value="Bac_DnaA_C"/>
    <property type="match status" value="1"/>
</dbReference>
<evidence type="ECO:0000256" key="8">
    <source>
        <dbReference type="HAMAP-Rule" id="MF_00377"/>
    </source>
</evidence>
<dbReference type="EMBL" id="JRPF02000003">
    <property type="protein sequence ID" value="TLD78963.1"/>
    <property type="molecule type" value="Genomic_DNA"/>
</dbReference>
<evidence type="ECO:0000256" key="9">
    <source>
        <dbReference type="NCBIfam" id="TIGR00362"/>
    </source>
</evidence>
<keyword evidence="7 8" id="KW-0238">DNA-binding</keyword>
<dbReference type="SUPFAM" id="SSF52540">
    <property type="entry name" value="P-loop containing nucleoside triphosphate hydrolases"/>
    <property type="match status" value="1"/>
</dbReference>
<dbReference type="SMART" id="SM00382">
    <property type="entry name" value="AAA"/>
    <property type="match status" value="1"/>
</dbReference>
<dbReference type="SUPFAM" id="SSF48295">
    <property type="entry name" value="TrpR-like"/>
    <property type="match status" value="1"/>
</dbReference>
<dbReference type="GeneID" id="78152203"/>
<dbReference type="Proteomes" id="UP000064525">
    <property type="component" value="Chromosome I"/>
</dbReference>
<feature type="region of interest" description="Domain I, interacts with DnaA modulators" evidence="8">
    <location>
        <begin position="1"/>
        <end position="95"/>
    </location>
</feature>
<dbReference type="CDD" id="cd06571">
    <property type="entry name" value="Bac_DnaA_C"/>
    <property type="match status" value="1"/>
</dbReference>
<dbReference type="InterPro" id="IPR018312">
    <property type="entry name" value="Chromosome_initiator_DnaA_CS"/>
</dbReference>
<feature type="region of interest" description="Domain IV, binds dsDNA" evidence="8">
    <location>
        <begin position="319"/>
        <end position="447"/>
    </location>
</feature>
<feature type="binding site" evidence="8">
    <location>
        <position position="152"/>
    </location>
    <ligand>
        <name>ATP</name>
        <dbReference type="ChEBI" id="CHEBI:30616"/>
    </ligand>
</feature>
<evidence type="ECO:0000256" key="2">
    <source>
        <dbReference type="ARBA" id="ARBA00022490"/>
    </source>
</evidence>
<dbReference type="InterPro" id="IPR013159">
    <property type="entry name" value="DnaA_C"/>
</dbReference>
<organism evidence="14 17">
    <name type="scientific">Helicobacter typhlonius</name>
    <dbReference type="NCBI Taxonomy" id="76936"/>
    <lineage>
        <taxon>Bacteria</taxon>
        <taxon>Pseudomonadati</taxon>
        <taxon>Campylobacterota</taxon>
        <taxon>Epsilonproteobacteria</taxon>
        <taxon>Campylobacterales</taxon>
        <taxon>Helicobacteraceae</taxon>
        <taxon>Helicobacter</taxon>
    </lineage>
</organism>
<dbReference type="InterPro" id="IPR038454">
    <property type="entry name" value="DnaA_N_sf"/>
</dbReference>
<evidence type="ECO:0000256" key="10">
    <source>
        <dbReference type="RuleBase" id="RU000577"/>
    </source>
</evidence>
<feature type="domain" description="Chromosomal replication initiator DnaA C-terminal" evidence="13">
    <location>
        <begin position="346"/>
        <end position="415"/>
    </location>
</feature>
<dbReference type="NCBIfam" id="TIGR00362">
    <property type="entry name" value="DnaA"/>
    <property type="match status" value="1"/>
</dbReference>
<dbReference type="PATRIC" id="fig|76936.10.peg.2056"/>
<feature type="binding site" evidence="8">
    <location>
        <position position="148"/>
    </location>
    <ligand>
        <name>ATP</name>
        <dbReference type="ChEBI" id="CHEBI:30616"/>
    </ligand>
</feature>
<accession>A0A099UHK4</accession>
<dbReference type="InterPro" id="IPR001957">
    <property type="entry name" value="Chromosome_initiator_DnaA"/>
</dbReference>
<comment type="subcellular location">
    <subcellularLocation>
        <location evidence="8">Cytoplasm</location>
    </subcellularLocation>
</comment>
<dbReference type="Pfam" id="PF00308">
    <property type="entry name" value="Bac_DnaA"/>
    <property type="match status" value="1"/>
</dbReference>
<dbReference type="PANTHER" id="PTHR30050">
    <property type="entry name" value="CHROMOSOMAL REPLICATION INITIATOR PROTEIN DNAA"/>
    <property type="match status" value="1"/>
</dbReference>
<evidence type="ECO:0000256" key="1">
    <source>
        <dbReference type="ARBA" id="ARBA00006583"/>
    </source>
</evidence>
<reference evidence="17" key="3">
    <citation type="submission" date="2015-11" db="EMBL/GenBank/DDBJ databases">
        <authorList>
            <person name="Anvar S.Y."/>
        </authorList>
    </citation>
    <scope>NUCLEOTIDE SEQUENCE [LARGE SCALE GENOMIC DNA]</scope>
</reference>
<dbReference type="InterPro" id="IPR020591">
    <property type="entry name" value="Chromosome_initiator_DnaA-like"/>
</dbReference>
<dbReference type="GO" id="GO:0005737">
    <property type="term" value="C:cytoplasm"/>
    <property type="evidence" value="ECO:0007669"/>
    <property type="project" value="UniProtKB-SubCell"/>
</dbReference>
<dbReference type="OrthoDB" id="9807019at2"/>
<proteinExistence type="inferred from homology"/>
<dbReference type="GO" id="GO:0008289">
    <property type="term" value="F:lipid binding"/>
    <property type="evidence" value="ECO:0007669"/>
    <property type="project" value="UniProtKB-KW"/>
</dbReference>
<reference evidence="15 16" key="1">
    <citation type="journal article" date="2014" name="Genome Announc.">
        <title>Draft genome sequences of eight enterohepatic helicobacter species isolated from both laboratory and wild rodents.</title>
        <authorList>
            <person name="Sheh A."/>
            <person name="Shen Z."/>
            <person name="Fox J.G."/>
        </authorList>
    </citation>
    <scope>NUCLEOTIDE SEQUENCE [LARGE SCALE GENOMIC DNA]</scope>
    <source>
        <strain evidence="15 16">MIT 98-6810</strain>
    </source>
</reference>
<evidence type="ECO:0000313" key="14">
    <source>
        <dbReference type="EMBL" id="CUU40990.1"/>
    </source>
</evidence>
<evidence type="ECO:0000259" key="12">
    <source>
        <dbReference type="SMART" id="SM00382"/>
    </source>
</evidence>
<sequence>MHIDNVLSRLKNKISPQEYENYIMLMEYDENASRVDSEVFYVPNIFVAHWVMDNYVDSIAEAFCEENANGVRPEIHIKIKKYNDNVKSLEVNKNTTHFQTNALSLNPYYTFEVFVVGKSNEHAHTIAKIVAEQQATRYNPVTLYGHSGLGKTHLLNSIGNYVKEKNKNVIYITAENFLNEYTEKIRRGTMDSFRDKYRNCDYLLIDDVQFLGGKDGVQEEILNTFNALYSAQKQIVMTSDKPPKEIKGLADRLRSRFEGGIMAEITNPELETKISIIESKCAINRISLDKEVIHYIASNIHGNIRQIEGILSTINLNLNLSPESLARKVAENVLKNYQNERLEGITLQNIIRVVSKEINIKPSEITSKERSRKVAFARRVVIYLARNLTINSMPMIAQELGMKDHSSVSKALKSIEAEMAKDSSIKNIIEDIKSKIKQTEENSIKLR</sequence>
<dbReference type="HAMAP" id="MF_00377">
    <property type="entry name" value="DnaA_bact"/>
    <property type="match status" value="1"/>
</dbReference>
<dbReference type="GO" id="GO:0006270">
    <property type="term" value="P:DNA replication initiation"/>
    <property type="evidence" value="ECO:0007669"/>
    <property type="project" value="UniProtKB-UniRule"/>
</dbReference>
<dbReference type="PRINTS" id="PR00051">
    <property type="entry name" value="DNAA"/>
</dbReference>
<evidence type="ECO:0000313" key="15">
    <source>
        <dbReference type="EMBL" id="TLD78963.1"/>
    </source>
</evidence>
<evidence type="ECO:0000256" key="4">
    <source>
        <dbReference type="ARBA" id="ARBA00022741"/>
    </source>
</evidence>